<feature type="chain" id="PRO_5040438876" evidence="3">
    <location>
        <begin position="22"/>
        <end position="890"/>
    </location>
</feature>
<accession>A0A9P6WNX1</accession>
<keyword evidence="2" id="KW-0378">Hydrolase</keyword>
<dbReference type="PROSITE" id="PS00778">
    <property type="entry name" value="HIS_ACID_PHOSPHAT_2"/>
    <property type="match status" value="1"/>
</dbReference>
<reference evidence="4" key="1">
    <citation type="submission" date="2020-11" db="EMBL/GenBank/DDBJ databases">
        <title>Kefir isolates.</title>
        <authorList>
            <person name="Marcisauskas S."/>
            <person name="Kim Y."/>
            <person name="Blasche S."/>
        </authorList>
    </citation>
    <scope>NUCLEOTIDE SEQUENCE</scope>
    <source>
        <strain evidence="4">Olga-1</strain>
    </source>
</reference>
<dbReference type="PANTHER" id="PTHR20963:SF18">
    <property type="entry name" value="ACID PHOSPHATASE PHO11-RELATED"/>
    <property type="match status" value="1"/>
</dbReference>
<dbReference type="EMBL" id="PUHW01000098">
    <property type="protein sequence ID" value="KAG0689153.1"/>
    <property type="molecule type" value="Genomic_DNA"/>
</dbReference>
<dbReference type="PANTHER" id="PTHR20963">
    <property type="entry name" value="MULTIPLE INOSITOL POLYPHOSPHATE PHOSPHATASE-RELATED"/>
    <property type="match status" value="1"/>
</dbReference>
<comment type="caution">
    <text evidence="4">The sequence shown here is derived from an EMBL/GenBank/DDBJ whole genome shotgun (WGS) entry which is preliminary data.</text>
</comment>
<proteinExistence type="inferred from homology"/>
<keyword evidence="3" id="KW-0732">Signal</keyword>
<dbReference type="GO" id="GO:0003993">
    <property type="term" value="F:acid phosphatase activity"/>
    <property type="evidence" value="ECO:0007669"/>
    <property type="project" value="TreeGrafter"/>
</dbReference>
<dbReference type="InterPro" id="IPR000560">
    <property type="entry name" value="His_Pase_clade-2"/>
</dbReference>
<evidence type="ECO:0000256" key="3">
    <source>
        <dbReference type="SAM" id="SignalP"/>
    </source>
</evidence>
<dbReference type="SUPFAM" id="SSF53254">
    <property type="entry name" value="Phosphoglycerate mutase-like"/>
    <property type="match status" value="2"/>
</dbReference>
<evidence type="ECO:0000256" key="1">
    <source>
        <dbReference type="ARBA" id="ARBA00005375"/>
    </source>
</evidence>
<dbReference type="Gene3D" id="3.40.50.1240">
    <property type="entry name" value="Phosphoglycerate mutase-like"/>
    <property type="match status" value="2"/>
</dbReference>
<protein>
    <submittedName>
        <fullName evidence="4">Acid phosphatase pho5</fullName>
    </submittedName>
</protein>
<evidence type="ECO:0000313" key="4">
    <source>
        <dbReference type="EMBL" id="KAG0689153.1"/>
    </source>
</evidence>
<dbReference type="InterPro" id="IPR029033">
    <property type="entry name" value="His_PPase_superfam"/>
</dbReference>
<gene>
    <name evidence="4" type="primary">PHO5_4</name>
    <name evidence="4" type="ORF">C6P40_005488</name>
</gene>
<dbReference type="InterPro" id="IPR033379">
    <property type="entry name" value="Acid_Pase_AS"/>
</dbReference>
<dbReference type="GO" id="GO:0009277">
    <property type="term" value="C:fungal-type cell wall"/>
    <property type="evidence" value="ECO:0007669"/>
    <property type="project" value="TreeGrafter"/>
</dbReference>
<dbReference type="AlphaFoldDB" id="A0A9P6WNX1"/>
<dbReference type="CDD" id="cd07061">
    <property type="entry name" value="HP_HAP_like"/>
    <property type="match status" value="2"/>
</dbReference>
<evidence type="ECO:0000256" key="2">
    <source>
        <dbReference type="ARBA" id="ARBA00022801"/>
    </source>
</evidence>
<organism evidence="4 5">
    <name type="scientific">Pichia californica</name>
    <dbReference type="NCBI Taxonomy" id="460514"/>
    <lineage>
        <taxon>Eukaryota</taxon>
        <taxon>Fungi</taxon>
        <taxon>Dikarya</taxon>
        <taxon>Ascomycota</taxon>
        <taxon>Saccharomycotina</taxon>
        <taxon>Pichiomycetes</taxon>
        <taxon>Pichiales</taxon>
        <taxon>Pichiaceae</taxon>
        <taxon>Pichia</taxon>
    </lineage>
</organism>
<comment type="similarity">
    <text evidence="1">Belongs to the histidine acid phosphatase family.</text>
</comment>
<name>A0A9P6WNX1_9ASCO</name>
<evidence type="ECO:0000313" key="5">
    <source>
        <dbReference type="Proteomes" id="UP000697127"/>
    </source>
</evidence>
<dbReference type="Proteomes" id="UP000697127">
    <property type="component" value="Unassembled WGS sequence"/>
</dbReference>
<dbReference type="Pfam" id="PF00328">
    <property type="entry name" value="His_Phos_2"/>
    <property type="match status" value="2"/>
</dbReference>
<feature type="signal peptide" evidence="3">
    <location>
        <begin position="1"/>
        <end position="21"/>
    </location>
</feature>
<keyword evidence="5" id="KW-1185">Reference proteome</keyword>
<sequence length="890" mass="100672">MVLTNTIIACALALFTASTDAQLVEKKYSSYATDQQNILRHLGGTGPFAEAIGFGISTETPYNCTVDQAHLFMRHGERYPSTKVGKTLKTLYTKLKDAAANLTEVVGPLSFVNDLTYFADTEFYEQETFTGPYAGIGNAFTFGNIMRERYAHLVNTSKTLPIFTAGKKRVYDSAYNFAQGFTFNQYDQNYTMVVLPETSKYGVNSLTNTKACPNFDSDYEGPMVNMSLSYKTYEADRLNALSPGFNITEDDISNMCTYCGFELNIRGESAVCDALSQDALVGFGYERDLNAYYGNGPGYNMSFVSGSAFTNATLTLLKDNKTEENLYLSFSHDNDLLRYLTFLGLIDIDDELPVDHVEFYKFFSASGIVPMGARFITERLSCYNETTQTDEKYVRFLLNDQVVPFPSCSTGPGYSCPLDTYADIIESELLDFTELCGQNTSTPQYLGGNGPFVESIGFGISTETPYQCSIDQAHLFMRHGERYPDVGTGNKLENLFNKLRYSNAEPKGPLAFMKDYTYFAPKIPDNIKIDNDKNNIIDLEYFVQYKTPYDQETFTGPYSGTTDAFQLGSILRERYNHLVDNRKPLPIFTTNMRRIYDTAKLFAQGFTFNKYESDYKMVVLSESKEFGANSLTNVEACLTFKDGYMGPLVNISLPFYKKREADRLNRLSPGFQITEEDVYNMCNYCGFELNVRGKSDFCNAITMDTWIGYSYEKSVISYYNKGPGYNMSYVLGGVYVNATATLLADNSENIGKLFFSFSHDNELLRYVTSLGFFDRENPLPVDSIEFNSFYSSSEILPMGARLITERLKCYNEKSGVEDKYVRFLLNDQVIPLPLCNSGPGYSCPIEKYLNIVEKQTMDYSSICDINPNWPQHLSFWWDWESGKYPTTHAI</sequence>